<organism evidence="5 6">
    <name type="scientific">Macrostomum lignano</name>
    <dbReference type="NCBI Taxonomy" id="282301"/>
    <lineage>
        <taxon>Eukaryota</taxon>
        <taxon>Metazoa</taxon>
        <taxon>Spiralia</taxon>
        <taxon>Lophotrochozoa</taxon>
        <taxon>Platyhelminthes</taxon>
        <taxon>Rhabditophora</taxon>
        <taxon>Macrostomorpha</taxon>
        <taxon>Macrostomida</taxon>
        <taxon>Macrostomidae</taxon>
        <taxon>Macrostomum</taxon>
    </lineage>
</organism>
<dbReference type="GO" id="GO:0000978">
    <property type="term" value="F:RNA polymerase II cis-regulatory region sequence-specific DNA binding"/>
    <property type="evidence" value="ECO:0007669"/>
    <property type="project" value="TreeGrafter"/>
</dbReference>
<feature type="DNA-binding region" description="Fork-head" evidence="2">
    <location>
        <begin position="85"/>
        <end position="165"/>
    </location>
</feature>
<dbReference type="PROSITE" id="PS50039">
    <property type="entry name" value="FORK_HEAD_3"/>
    <property type="match status" value="1"/>
</dbReference>
<protein>
    <submittedName>
        <fullName evidence="6">Fork-head domain-containing protein</fullName>
    </submittedName>
</protein>
<dbReference type="InterPro" id="IPR036388">
    <property type="entry name" value="WH-like_DNA-bd_sf"/>
</dbReference>
<dbReference type="InterPro" id="IPR036390">
    <property type="entry name" value="WH_DNA-bd_sf"/>
</dbReference>
<keyword evidence="5" id="KW-1185">Reference proteome</keyword>
<dbReference type="InterPro" id="IPR001766">
    <property type="entry name" value="Fork_head_dom"/>
</dbReference>
<reference evidence="6" key="1">
    <citation type="submission" date="2016-11" db="UniProtKB">
        <authorList>
            <consortium name="WormBaseParasite"/>
        </authorList>
    </citation>
    <scope>IDENTIFICATION</scope>
</reference>
<proteinExistence type="predicted"/>
<dbReference type="SMART" id="SM00339">
    <property type="entry name" value="FH"/>
    <property type="match status" value="1"/>
</dbReference>
<feature type="region of interest" description="Disordered" evidence="3">
    <location>
        <begin position="1"/>
        <end position="22"/>
    </location>
</feature>
<feature type="compositionally biased region" description="Low complexity" evidence="3">
    <location>
        <begin position="181"/>
        <end position="197"/>
    </location>
</feature>
<accession>A0A1I8FNE2</accession>
<sequence>LSSEASASFLLKGPPPPQPGSRIYAPPQAAALPESRAIRPTTAPGRVTFLNDVQTLRALCGGAAACCAAAAGRCCRGRCCSLLLPRPKMCTLAEIYQFIMDLFLTTGRTSSAARTPSGTRCHTFNDCFHEGAAQPGQAGCKGSYWTLHPDSGNMFENGCYLRRQKRLQRSASGRQPGRPNRAATAVTTTRTARPTAADEGGTDAGISERAPTREEKGVSRSRTPAAAVKW</sequence>
<keyword evidence="2" id="KW-0539">Nucleus</keyword>
<dbReference type="Pfam" id="PF00250">
    <property type="entry name" value="Forkhead"/>
    <property type="match status" value="1"/>
</dbReference>
<dbReference type="WBParaSite" id="maker-unitig_40947-snap-gene-0.2-mRNA-1">
    <property type="protein sequence ID" value="maker-unitig_40947-snap-gene-0.2-mRNA-1"/>
    <property type="gene ID" value="maker-unitig_40947-snap-gene-0.2"/>
</dbReference>
<evidence type="ECO:0000256" key="1">
    <source>
        <dbReference type="ARBA" id="ARBA00023125"/>
    </source>
</evidence>
<evidence type="ECO:0000313" key="6">
    <source>
        <dbReference type="WBParaSite" id="maker-unitig_40947-snap-gene-0.2-mRNA-1"/>
    </source>
</evidence>
<dbReference type="SUPFAM" id="SSF46785">
    <property type="entry name" value="Winged helix' DNA-binding domain"/>
    <property type="match status" value="1"/>
</dbReference>
<evidence type="ECO:0000256" key="2">
    <source>
        <dbReference type="PROSITE-ProRule" id="PRU00089"/>
    </source>
</evidence>
<name>A0A1I8FNE2_9PLAT</name>
<dbReference type="GO" id="GO:0000981">
    <property type="term" value="F:DNA-binding transcription factor activity, RNA polymerase II-specific"/>
    <property type="evidence" value="ECO:0007669"/>
    <property type="project" value="TreeGrafter"/>
</dbReference>
<dbReference type="Gene3D" id="1.10.10.10">
    <property type="entry name" value="Winged helix-like DNA-binding domain superfamily/Winged helix DNA-binding domain"/>
    <property type="match status" value="1"/>
</dbReference>
<evidence type="ECO:0000256" key="3">
    <source>
        <dbReference type="SAM" id="MobiDB-lite"/>
    </source>
</evidence>
<keyword evidence="1 2" id="KW-0238">DNA-binding</keyword>
<evidence type="ECO:0000259" key="4">
    <source>
        <dbReference type="PROSITE" id="PS50039"/>
    </source>
</evidence>
<evidence type="ECO:0000313" key="5">
    <source>
        <dbReference type="Proteomes" id="UP000095280"/>
    </source>
</evidence>
<dbReference type="GO" id="GO:0030154">
    <property type="term" value="P:cell differentiation"/>
    <property type="evidence" value="ECO:0007669"/>
    <property type="project" value="TreeGrafter"/>
</dbReference>
<dbReference type="InterPro" id="IPR050211">
    <property type="entry name" value="FOX_domain-containing"/>
</dbReference>
<dbReference type="Proteomes" id="UP000095280">
    <property type="component" value="Unplaced"/>
</dbReference>
<dbReference type="GO" id="GO:0009653">
    <property type="term" value="P:anatomical structure morphogenesis"/>
    <property type="evidence" value="ECO:0007669"/>
    <property type="project" value="TreeGrafter"/>
</dbReference>
<dbReference type="PANTHER" id="PTHR11829">
    <property type="entry name" value="FORKHEAD BOX PROTEIN"/>
    <property type="match status" value="1"/>
</dbReference>
<dbReference type="PANTHER" id="PTHR11829:SF380">
    <property type="entry name" value="PROTEIN FORK HEAD"/>
    <property type="match status" value="1"/>
</dbReference>
<feature type="domain" description="Fork-head" evidence="4">
    <location>
        <begin position="85"/>
        <end position="165"/>
    </location>
</feature>
<dbReference type="GO" id="GO:0005634">
    <property type="term" value="C:nucleus"/>
    <property type="evidence" value="ECO:0007669"/>
    <property type="project" value="UniProtKB-SubCell"/>
</dbReference>
<comment type="subcellular location">
    <subcellularLocation>
        <location evidence="2">Nucleus</location>
    </subcellularLocation>
</comment>
<dbReference type="AlphaFoldDB" id="A0A1I8FNE2"/>
<feature type="region of interest" description="Disordered" evidence="3">
    <location>
        <begin position="167"/>
        <end position="230"/>
    </location>
</feature>